<dbReference type="AlphaFoldDB" id="A0A1H0VZM6"/>
<dbReference type="RefSeq" id="WP_386756433.1">
    <property type="nucleotide sequence ID" value="NZ_JBHSDM010000001.1"/>
</dbReference>
<organism evidence="1 2">
    <name type="scientific">Litchfieldia salsa</name>
    <dbReference type="NCBI Taxonomy" id="930152"/>
    <lineage>
        <taxon>Bacteria</taxon>
        <taxon>Bacillati</taxon>
        <taxon>Bacillota</taxon>
        <taxon>Bacilli</taxon>
        <taxon>Bacillales</taxon>
        <taxon>Bacillaceae</taxon>
        <taxon>Litchfieldia</taxon>
    </lineage>
</organism>
<name>A0A1H0VZM6_9BACI</name>
<keyword evidence="2" id="KW-1185">Reference proteome</keyword>
<evidence type="ECO:0000313" key="1">
    <source>
        <dbReference type="EMBL" id="SDP83811.1"/>
    </source>
</evidence>
<dbReference type="EMBL" id="FNJU01000008">
    <property type="protein sequence ID" value="SDP83811.1"/>
    <property type="molecule type" value="Genomic_DNA"/>
</dbReference>
<proteinExistence type="predicted"/>
<accession>A0A1H0VZM6</accession>
<reference evidence="2" key="1">
    <citation type="submission" date="2016-10" db="EMBL/GenBank/DDBJ databases">
        <authorList>
            <person name="Varghese N."/>
            <person name="Submissions S."/>
        </authorList>
    </citation>
    <scope>NUCLEOTIDE SEQUENCE [LARGE SCALE GENOMIC DNA]</scope>
    <source>
        <strain evidence="2">IBRC-M10078</strain>
    </source>
</reference>
<evidence type="ECO:0000313" key="2">
    <source>
        <dbReference type="Proteomes" id="UP000199159"/>
    </source>
</evidence>
<protein>
    <submittedName>
        <fullName evidence="1">Uncharacterized protein</fullName>
    </submittedName>
</protein>
<sequence>MSVLSTEGMSSIFIFVMLFPDNDERIGCNRFNRILPYQGK</sequence>
<dbReference type="Proteomes" id="UP000199159">
    <property type="component" value="Unassembled WGS sequence"/>
</dbReference>
<gene>
    <name evidence="1" type="ORF">SAMN05216565_108114</name>
</gene>
<dbReference type="STRING" id="930152.SAMN05216565_108114"/>